<feature type="transmembrane region" description="Helical" evidence="1">
    <location>
        <begin position="79"/>
        <end position="108"/>
    </location>
</feature>
<dbReference type="Gene3D" id="2.40.50.1020">
    <property type="entry name" value="LytTr DNA-binding domain"/>
    <property type="match status" value="1"/>
</dbReference>
<feature type="transmembrane region" description="Helical" evidence="1">
    <location>
        <begin position="46"/>
        <end position="67"/>
    </location>
</feature>
<name>A0ABW6A009_9BACT</name>
<comment type="caution">
    <text evidence="3">The sequence shown here is derived from an EMBL/GenBank/DDBJ whole genome shotgun (WGS) entry which is preliminary data.</text>
</comment>
<keyword evidence="3" id="KW-0238">DNA-binding</keyword>
<evidence type="ECO:0000313" key="3">
    <source>
        <dbReference type="EMBL" id="MFD2918613.1"/>
    </source>
</evidence>
<dbReference type="InterPro" id="IPR046947">
    <property type="entry name" value="LytR-like"/>
</dbReference>
<sequence length="281" mass="31860">MTHLVFGRLPLTIKRSTGILSALVVMLAGVTIIMDYAEAGFRQSGFYFSESLLFSSFWLLFIPLLHVQLRVTRLLKHKGLHILTIPAFIIIHLLVYPALVWLLSAVFFPHTFSYIQTLGFGLPQYFIVLALGYTVIPFINRFFVQQSQTTPVITVPAPVLTTAQNFVHTLTVTTGKGNRVIVKTDEVIYITASSPYIHIYQATQKFVHTDTLKQLEKKLDNTQFVRIHRSCIVNVREVVAYKSRLNGDYDLTLSTGIQLRLSRHYAPAFKAIFDTPQRVTG</sequence>
<keyword evidence="1" id="KW-0812">Transmembrane</keyword>
<evidence type="ECO:0000259" key="2">
    <source>
        <dbReference type="PROSITE" id="PS50930"/>
    </source>
</evidence>
<dbReference type="SMART" id="SM00850">
    <property type="entry name" value="LytTR"/>
    <property type="match status" value="1"/>
</dbReference>
<dbReference type="Proteomes" id="UP001597511">
    <property type="component" value="Unassembled WGS sequence"/>
</dbReference>
<gene>
    <name evidence="3" type="ORF">ACFS6H_02755</name>
</gene>
<dbReference type="EMBL" id="JBHUOZ010000001">
    <property type="protein sequence ID" value="MFD2918613.1"/>
    <property type="molecule type" value="Genomic_DNA"/>
</dbReference>
<keyword evidence="1" id="KW-1133">Transmembrane helix</keyword>
<dbReference type="Pfam" id="PF04397">
    <property type="entry name" value="LytTR"/>
    <property type="match status" value="1"/>
</dbReference>
<dbReference type="RefSeq" id="WP_386094980.1">
    <property type="nucleotide sequence ID" value="NZ_JBHUOZ010000001.1"/>
</dbReference>
<keyword evidence="4" id="KW-1185">Reference proteome</keyword>
<evidence type="ECO:0000256" key="1">
    <source>
        <dbReference type="SAM" id="Phobius"/>
    </source>
</evidence>
<dbReference type="PROSITE" id="PS50930">
    <property type="entry name" value="HTH_LYTTR"/>
    <property type="match status" value="1"/>
</dbReference>
<dbReference type="PANTHER" id="PTHR37299:SF1">
    <property type="entry name" value="STAGE 0 SPORULATION PROTEIN A HOMOLOG"/>
    <property type="match status" value="1"/>
</dbReference>
<evidence type="ECO:0000313" key="4">
    <source>
        <dbReference type="Proteomes" id="UP001597511"/>
    </source>
</evidence>
<keyword evidence="1" id="KW-0472">Membrane</keyword>
<feature type="domain" description="HTH LytTR-type" evidence="2">
    <location>
        <begin position="170"/>
        <end position="275"/>
    </location>
</feature>
<dbReference type="GO" id="GO:0003677">
    <property type="term" value="F:DNA binding"/>
    <property type="evidence" value="ECO:0007669"/>
    <property type="project" value="UniProtKB-KW"/>
</dbReference>
<reference evidence="4" key="1">
    <citation type="journal article" date="2019" name="Int. J. Syst. Evol. Microbiol.">
        <title>The Global Catalogue of Microorganisms (GCM) 10K type strain sequencing project: providing services to taxonomists for standard genome sequencing and annotation.</title>
        <authorList>
            <consortium name="The Broad Institute Genomics Platform"/>
            <consortium name="The Broad Institute Genome Sequencing Center for Infectious Disease"/>
            <person name="Wu L."/>
            <person name="Ma J."/>
        </authorList>
    </citation>
    <scope>NUCLEOTIDE SEQUENCE [LARGE SCALE GENOMIC DNA]</scope>
    <source>
        <strain evidence="4">KCTC 23299</strain>
    </source>
</reference>
<dbReference type="PANTHER" id="PTHR37299">
    <property type="entry name" value="TRANSCRIPTIONAL REGULATOR-RELATED"/>
    <property type="match status" value="1"/>
</dbReference>
<feature type="transmembrane region" description="Helical" evidence="1">
    <location>
        <begin position="114"/>
        <end position="136"/>
    </location>
</feature>
<organism evidence="3 4">
    <name type="scientific">Terrimonas rubra</name>
    <dbReference type="NCBI Taxonomy" id="1035890"/>
    <lineage>
        <taxon>Bacteria</taxon>
        <taxon>Pseudomonadati</taxon>
        <taxon>Bacteroidota</taxon>
        <taxon>Chitinophagia</taxon>
        <taxon>Chitinophagales</taxon>
        <taxon>Chitinophagaceae</taxon>
        <taxon>Terrimonas</taxon>
    </lineage>
</organism>
<protein>
    <submittedName>
        <fullName evidence="3">LytTR family DNA-binding domain-containing protein</fullName>
    </submittedName>
</protein>
<dbReference type="InterPro" id="IPR007492">
    <property type="entry name" value="LytTR_DNA-bd_dom"/>
</dbReference>
<proteinExistence type="predicted"/>
<accession>A0ABW6A009</accession>
<feature type="transmembrane region" description="Helical" evidence="1">
    <location>
        <begin position="12"/>
        <end position="34"/>
    </location>
</feature>